<evidence type="ECO:0000313" key="6">
    <source>
        <dbReference type="Proteomes" id="UP000183200"/>
    </source>
</evidence>
<evidence type="ECO:0000256" key="3">
    <source>
        <dbReference type="ARBA" id="ARBA00023163"/>
    </source>
</evidence>
<dbReference type="PANTHER" id="PTHR40055:SF1">
    <property type="entry name" value="TRANSCRIPTIONAL REGULATOR YGIV-RELATED"/>
    <property type="match status" value="1"/>
</dbReference>
<dbReference type="SMART" id="SM00342">
    <property type="entry name" value="HTH_ARAC"/>
    <property type="match status" value="1"/>
</dbReference>
<protein>
    <submittedName>
        <fullName evidence="5">AraC family transcriptional regulator</fullName>
    </submittedName>
</protein>
<dbReference type="EMBL" id="FNGY01000001">
    <property type="protein sequence ID" value="SDL56702.1"/>
    <property type="molecule type" value="Genomic_DNA"/>
</dbReference>
<keyword evidence="2" id="KW-0238">DNA-binding</keyword>
<dbReference type="GO" id="GO:0043565">
    <property type="term" value="F:sequence-specific DNA binding"/>
    <property type="evidence" value="ECO:0007669"/>
    <property type="project" value="InterPro"/>
</dbReference>
<evidence type="ECO:0000256" key="1">
    <source>
        <dbReference type="ARBA" id="ARBA00023015"/>
    </source>
</evidence>
<dbReference type="Gene3D" id="1.10.10.60">
    <property type="entry name" value="Homeodomain-like"/>
    <property type="match status" value="2"/>
</dbReference>
<dbReference type="Pfam" id="PF12833">
    <property type="entry name" value="HTH_18"/>
    <property type="match status" value="1"/>
</dbReference>
<name>A0A1G9L414_9SPHI</name>
<dbReference type="SMART" id="SM00871">
    <property type="entry name" value="AraC_E_bind"/>
    <property type="match status" value="1"/>
</dbReference>
<dbReference type="InterPro" id="IPR018060">
    <property type="entry name" value="HTH_AraC"/>
</dbReference>
<evidence type="ECO:0000256" key="2">
    <source>
        <dbReference type="ARBA" id="ARBA00023125"/>
    </source>
</evidence>
<dbReference type="PRINTS" id="PR00032">
    <property type="entry name" value="HTHARAC"/>
</dbReference>
<dbReference type="Pfam" id="PF06445">
    <property type="entry name" value="GyrI-like"/>
    <property type="match status" value="1"/>
</dbReference>
<dbReference type="InterPro" id="IPR011256">
    <property type="entry name" value="Reg_factor_effector_dom_sf"/>
</dbReference>
<sequence>MSIVLSDHIINAIFISKIVKKTQNYYVKNINKVLDYIDVHIEHSFSLEELAAITSFSKFHFHRIFQSLIGESVFQYIMRIRLEKCASNMILEPDRKLSNIALQYGFSDLSIFSRHFKKHFNRSPSLFRDQSEKNSNNSQTDSNIQRINGKADLYFCSDLKTIKWTNYMEIIKNVEVQHLSEMTVAYVRNFGPYVGKSFSYEKSRNDLFAWSAAKGVMQDPNFKYLILYHDNPNVALNDNLRMSLCVTISDDTETDGAIGKMKINAGMYLVCDCELSAPDFGKVWEWIYGEWFPNNHYIPDDSPYFELYKEQPETEILKVSFCIPVKIKTL</sequence>
<dbReference type="SUPFAM" id="SSF55136">
    <property type="entry name" value="Probable bacterial effector-binding domain"/>
    <property type="match status" value="1"/>
</dbReference>
<dbReference type="GO" id="GO:0003700">
    <property type="term" value="F:DNA-binding transcription factor activity"/>
    <property type="evidence" value="ECO:0007669"/>
    <property type="project" value="InterPro"/>
</dbReference>
<keyword evidence="6" id="KW-1185">Reference proteome</keyword>
<evidence type="ECO:0000259" key="4">
    <source>
        <dbReference type="PROSITE" id="PS01124"/>
    </source>
</evidence>
<dbReference type="InterPro" id="IPR029442">
    <property type="entry name" value="GyrI-like"/>
</dbReference>
<gene>
    <name evidence="5" type="ORF">SAMN05421820_101762</name>
</gene>
<accession>A0A1G9L414</accession>
<dbReference type="AlphaFoldDB" id="A0A1G9L414"/>
<feature type="domain" description="HTH araC/xylS-type" evidence="4">
    <location>
        <begin position="31"/>
        <end position="130"/>
    </location>
</feature>
<dbReference type="PANTHER" id="PTHR40055">
    <property type="entry name" value="TRANSCRIPTIONAL REGULATOR YGIV-RELATED"/>
    <property type="match status" value="1"/>
</dbReference>
<proteinExistence type="predicted"/>
<evidence type="ECO:0000313" key="5">
    <source>
        <dbReference type="EMBL" id="SDL56702.1"/>
    </source>
</evidence>
<dbReference type="InterPro" id="IPR050908">
    <property type="entry name" value="SmbC-like"/>
</dbReference>
<dbReference type="PROSITE" id="PS01124">
    <property type="entry name" value="HTH_ARAC_FAMILY_2"/>
    <property type="match status" value="1"/>
</dbReference>
<keyword evidence="3" id="KW-0804">Transcription</keyword>
<organism evidence="5 6">
    <name type="scientific">Pedobacter steynii</name>
    <dbReference type="NCBI Taxonomy" id="430522"/>
    <lineage>
        <taxon>Bacteria</taxon>
        <taxon>Pseudomonadati</taxon>
        <taxon>Bacteroidota</taxon>
        <taxon>Sphingobacteriia</taxon>
        <taxon>Sphingobacteriales</taxon>
        <taxon>Sphingobacteriaceae</taxon>
        <taxon>Pedobacter</taxon>
    </lineage>
</organism>
<dbReference type="OrthoDB" id="9816011at2"/>
<dbReference type="SUPFAM" id="SSF46689">
    <property type="entry name" value="Homeodomain-like"/>
    <property type="match status" value="2"/>
</dbReference>
<dbReference type="InterPro" id="IPR009057">
    <property type="entry name" value="Homeodomain-like_sf"/>
</dbReference>
<dbReference type="Proteomes" id="UP000183200">
    <property type="component" value="Unassembled WGS sequence"/>
</dbReference>
<dbReference type="InterPro" id="IPR010499">
    <property type="entry name" value="AraC_E-bd"/>
</dbReference>
<dbReference type="Gene3D" id="3.20.80.10">
    <property type="entry name" value="Regulatory factor, effector binding domain"/>
    <property type="match status" value="1"/>
</dbReference>
<keyword evidence="1" id="KW-0805">Transcription regulation</keyword>
<dbReference type="InterPro" id="IPR020449">
    <property type="entry name" value="Tscrpt_reg_AraC-type_HTH"/>
</dbReference>
<reference evidence="6" key="1">
    <citation type="submission" date="2016-10" db="EMBL/GenBank/DDBJ databases">
        <authorList>
            <person name="Varghese N."/>
            <person name="Submissions S."/>
        </authorList>
    </citation>
    <scope>NUCLEOTIDE SEQUENCE [LARGE SCALE GENOMIC DNA]</scope>
    <source>
        <strain evidence="6">DSM 19110</strain>
    </source>
</reference>